<reference evidence="1 2" key="1">
    <citation type="submission" date="2020-04" db="EMBL/GenBank/DDBJ databases">
        <title>Ferrimonas sp. S7 isolated from sea water.</title>
        <authorList>
            <person name="Bae S.S."/>
            <person name="Baek K."/>
        </authorList>
    </citation>
    <scope>NUCLEOTIDE SEQUENCE [LARGE SCALE GENOMIC DNA]</scope>
    <source>
        <strain evidence="1 2">S7</strain>
    </source>
</reference>
<evidence type="ECO:0008006" key="3">
    <source>
        <dbReference type="Google" id="ProtNLM"/>
    </source>
</evidence>
<dbReference type="SUPFAM" id="SSF52540">
    <property type="entry name" value="P-loop containing nucleoside triphosphate hydrolases"/>
    <property type="match status" value="1"/>
</dbReference>
<dbReference type="Gene3D" id="3.40.50.300">
    <property type="entry name" value="P-loop containing nucleotide triphosphate hydrolases"/>
    <property type="match status" value="1"/>
</dbReference>
<protein>
    <recommendedName>
        <fullName evidence="3">Cell division inhibitor SulA</fullName>
    </recommendedName>
</protein>
<proteinExistence type="predicted"/>
<dbReference type="Proteomes" id="UP000501602">
    <property type="component" value="Chromosome"/>
</dbReference>
<dbReference type="KEGG" id="fes:HER31_16645"/>
<keyword evidence="2" id="KW-1185">Reference proteome</keyword>
<name>A0A6H1UJJ1_9GAMM</name>
<evidence type="ECO:0000313" key="1">
    <source>
        <dbReference type="EMBL" id="QIZ78386.1"/>
    </source>
</evidence>
<dbReference type="GO" id="GO:0051782">
    <property type="term" value="P:negative regulation of cell division"/>
    <property type="evidence" value="ECO:0007669"/>
    <property type="project" value="InterPro"/>
</dbReference>
<dbReference type="InterPro" id="IPR027417">
    <property type="entry name" value="P-loop_NTPase"/>
</dbReference>
<accession>A0A6H1UJJ1</accession>
<dbReference type="Pfam" id="PF03846">
    <property type="entry name" value="SulA"/>
    <property type="match status" value="1"/>
</dbReference>
<organism evidence="1 2">
    <name type="scientific">Ferrimonas lipolytica</name>
    <dbReference type="NCBI Taxonomy" id="2724191"/>
    <lineage>
        <taxon>Bacteria</taxon>
        <taxon>Pseudomonadati</taxon>
        <taxon>Pseudomonadota</taxon>
        <taxon>Gammaproteobacteria</taxon>
        <taxon>Alteromonadales</taxon>
        <taxon>Ferrimonadaceae</taxon>
        <taxon>Ferrimonas</taxon>
    </lineage>
</organism>
<gene>
    <name evidence="1" type="ORF">HER31_16645</name>
</gene>
<dbReference type="EMBL" id="CP051180">
    <property type="protein sequence ID" value="QIZ78386.1"/>
    <property type="molecule type" value="Genomic_DNA"/>
</dbReference>
<dbReference type="AlphaFoldDB" id="A0A6H1UJJ1"/>
<dbReference type="RefSeq" id="WP_168662302.1">
    <property type="nucleotide sequence ID" value="NZ_CP051180.1"/>
</dbReference>
<dbReference type="InterPro" id="IPR004596">
    <property type="entry name" value="Cell_div_suppressor_SulA"/>
</dbReference>
<dbReference type="GO" id="GO:0009432">
    <property type="term" value="P:SOS response"/>
    <property type="evidence" value="ECO:0007669"/>
    <property type="project" value="InterPro"/>
</dbReference>
<sequence length="149" mass="16763">MKSSANLQHRHPGIWQTQVRQRPSVTQHCCQRGNGLLAIAPQLKQQAQQAGWILLINAPECDWKGFVRQSGIDSNRLLRINCDDDIGAMVALEQALTTGTCASVLAWVEPLDPRDRRRLDLVQKRAHCPAFLFHSETYSANALFTPIHQ</sequence>
<evidence type="ECO:0000313" key="2">
    <source>
        <dbReference type="Proteomes" id="UP000501602"/>
    </source>
</evidence>